<dbReference type="OrthoDB" id="6341251at2759"/>
<evidence type="ECO:0000256" key="1">
    <source>
        <dbReference type="ARBA" id="ARBA00005771"/>
    </source>
</evidence>
<keyword evidence="2" id="KW-0808">Transferase</keyword>
<dbReference type="GO" id="GO:0008146">
    <property type="term" value="F:sulfotransferase activity"/>
    <property type="evidence" value="ECO:0007669"/>
    <property type="project" value="InterPro"/>
</dbReference>
<name>A0A0L8I4Y2_OCTBM</name>
<protein>
    <recommendedName>
        <fullName evidence="3">Sulfotransferase domain-containing protein</fullName>
    </recommendedName>
</protein>
<dbReference type="Gene3D" id="3.40.50.300">
    <property type="entry name" value="P-loop containing nucleotide triphosphate hydrolases"/>
    <property type="match status" value="1"/>
</dbReference>
<dbReference type="InterPro" id="IPR000863">
    <property type="entry name" value="Sulfotransferase_dom"/>
</dbReference>
<comment type="similarity">
    <text evidence="1">Belongs to the sulfotransferase 1 family.</text>
</comment>
<accession>A0A0L8I4Y2</accession>
<dbReference type="Pfam" id="PF00685">
    <property type="entry name" value="Sulfotransfer_1"/>
    <property type="match status" value="1"/>
</dbReference>
<sequence length="310" mass="36117">MSTTIVNEENMKDSEERKKEIESNVMQFFGKDGEPMRVYRYKGHNVVYLELALSALSKLNTVKIRPDDILLYSYPGAGSHWMFEVANMILKENSERVPMIKEELTLDYAPVENLDSAESPRLLNTHLPIDFLPPELLKDHKIIYLNRNPKSILVSYYRHLRAGKAFEYNGNFPSFFDLCMKGEVPWDDYFKHTQEFYVLIKDNPNAITITYEDMKKDPAKVVSSVAKFLGKIISDQLIKDIVDKCSFDKMKSEKPVAGSYVSKDIFKDDGTFYHSGKVDTWKKWLTVEQSERMDARLQSELTERRIKFNF</sequence>
<dbReference type="AlphaFoldDB" id="A0A0L8I4Y2"/>
<reference evidence="4" key="1">
    <citation type="submission" date="2015-07" db="EMBL/GenBank/DDBJ databases">
        <title>MeaNS - Measles Nucleotide Surveillance Program.</title>
        <authorList>
            <person name="Tran T."/>
            <person name="Druce J."/>
        </authorList>
    </citation>
    <scope>NUCLEOTIDE SEQUENCE</scope>
    <source>
        <strain evidence="4">UCB-OBI-ISO-001</strain>
        <tissue evidence="4">Gonad</tissue>
    </source>
</reference>
<evidence type="ECO:0000313" key="4">
    <source>
        <dbReference type="EMBL" id="KOF96566.1"/>
    </source>
</evidence>
<dbReference type="InterPro" id="IPR027417">
    <property type="entry name" value="P-loop_NTPase"/>
</dbReference>
<dbReference type="PANTHER" id="PTHR11783">
    <property type="entry name" value="SULFOTRANSFERASE SULT"/>
    <property type="match status" value="1"/>
</dbReference>
<organism evidence="4">
    <name type="scientific">Octopus bimaculoides</name>
    <name type="common">California two-spotted octopus</name>
    <dbReference type="NCBI Taxonomy" id="37653"/>
    <lineage>
        <taxon>Eukaryota</taxon>
        <taxon>Metazoa</taxon>
        <taxon>Spiralia</taxon>
        <taxon>Lophotrochozoa</taxon>
        <taxon>Mollusca</taxon>
        <taxon>Cephalopoda</taxon>
        <taxon>Coleoidea</taxon>
        <taxon>Octopodiformes</taxon>
        <taxon>Octopoda</taxon>
        <taxon>Incirrata</taxon>
        <taxon>Octopodidae</taxon>
        <taxon>Octopus</taxon>
    </lineage>
</organism>
<feature type="domain" description="Sulfotransferase" evidence="3">
    <location>
        <begin position="66"/>
        <end position="302"/>
    </location>
</feature>
<dbReference type="EMBL" id="KQ416536">
    <property type="protein sequence ID" value="KOF96566.1"/>
    <property type="molecule type" value="Genomic_DNA"/>
</dbReference>
<evidence type="ECO:0000256" key="2">
    <source>
        <dbReference type="ARBA" id="ARBA00022679"/>
    </source>
</evidence>
<evidence type="ECO:0000259" key="3">
    <source>
        <dbReference type="Pfam" id="PF00685"/>
    </source>
</evidence>
<proteinExistence type="inferred from homology"/>
<gene>
    <name evidence="4" type="ORF">OCBIM_22034538mg</name>
</gene>
<dbReference type="SUPFAM" id="SSF52540">
    <property type="entry name" value="P-loop containing nucleoside triphosphate hydrolases"/>
    <property type="match status" value="1"/>
</dbReference>
<dbReference type="OMA" id="TERRIKF"/>